<comment type="caution">
    <text evidence="2">The sequence shown here is derived from an EMBL/GenBank/DDBJ whole genome shotgun (WGS) entry which is preliminary data.</text>
</comment>
<sequence>MVEEHHTMENARMGTITSVRRPSRSWPSTIPNTTEPSSNIEPREAIAHTEKPNPRKALHKTASTSTIANEVSAANGGQQNDPDVGRANQWATRRWLSGRTDKNKKRKIRINHDEEVAT</sequence>
<feature type="region of interest" description="Disordered" evidence="1">
    <location>
        <begin position="1"/>
        <end position="118"/>
    </location>
</feature>
<gene>
    <name evidence="2" type="ORF">RHGRI_002558</name>
</gene>
<dbReference type="EMBL" id="JACTNZ010000001">
    <property type="protein sequence ID" value="KAG5567030.1"/>
    <property type="molecule type" value="Genomic_DNA"/>
</dbReference>
<accession>A0AAV6LQJ3</accession>
<dbReference type="AlphaFoldDB" id="A0AAV6LQJ3"/>
<evidence type="ECO:0000313" key="2">
    <source>
        <dbReference type="EMBL" id="KAG5567030.1"/>
    </source>
</evidence>
<dbReference type="Proteomes" id="UP000823749">
    <property type="component" value="Chromosome 1"/>
</dbReference>
<feature type="compositionally biased region" description="Basic and acidic residues" evidence="1">
    <location>
        <begin position="41"/>
        <end position="53"/>
    </location>
</feature>
<keyword evidence="3" id="KW-1185">Reference proteome</keyword>
<organism evidence="2 3">
    <name type="scientific">Rhododendron griersonianum</name>
    <dbReference type="NCBI Taxonomy" id="479676"/>
    <lineage>
        <taxon>Eukaryota</taxon>
        <taxon>Viridiplantae</taxon>
        <taxon>Streptophyta</taxon>
        <taxon>Embryophyta</taxon>
        <taxon>Tracheophyta</taxon>
        <taxon>Spermatophyta</taxon>
        <taxon>Magnoliopsida</taxon>
        <taxon>eudicotyledons</taxon>
        <taxon>Gunneridae</taxon>
        <taxon>Pentapetalae</taxon>
        <taxon>asterids</taxon>
        <taxon>Ericales</taxon>
        <taxon>Ericaceae</taxon>
        <taxon>Ericoideae</taxon>
        <taxon>Rhodoreae</taxon>
        <taxon>Rhododendron</taxon>
    </lineage>
</organism>
<protein>
    <submittedName>
        <fullName evidence="2">Uncharacterized protein</fullName>
    </submittedName>
</protein>
<evidence type="ECO:0000313" key="3">
    <source>
        <dbReference type="Proteomes" id="UP000823749"/>
    </source>
</evidence>
<name>A0AAV6LQJ3_9ERIC</name>
<feature type="compositionally biased region" description="Polar residues" evidence="1">
    <location>
        <begin position="15"/>
        <end position="40"/>
    </location>
</feature>
<evidence type="ECO:0000256" key="1">
    <source>
        <dbReference type="SAM" id="MobiDB-lite"/>
    </source>
</evidence>
<proteinExistence type="predicted"/>
<reference evidence="2" key="1">
    <citation type="submission" date="2020-08" db="EMBL/GenBank/DDBJ databases">
        <title>Plant Genome Project.</title>
        <authorList>
            <person name="Zhang R.-G."/>
        </authorList>
    </citation>
    <scope>NUCLEOTIDE SEQUENCE</scope>
    <source>
        <strain evidence="2">WSP0</strain>
        <tissue evidence="2">Leaf</tissue>
    </source>
</reference>